<dbReference type="Proteomes" id="UP000825729">
    <property type="component" value="Unassembled WGS sequence"/>
</dbReference>
<keyword evidence="4 6" id="KW-0862">Zinc</keyword>
<keyword evidence="6" id="KW-0539">Nucleus</keyword>
<dbReference type="GO" id="GO:0006355">
    <property type="term" value="P:regulation of DNA-templated transcription"/>
    <property type="evidence" value="ECO:0007669"/>
    <property type="project" value="UniProtKB-UniRule"/>
</dbReference>
<dbReference type="PANTHER" id="PTHR31669:SF281">
    <property type="entry name" value="PROTEIN FAR1-RELATED SEQUENCE"/>
    <property type="match status" value="1"/>
</dbReference>
<evidence type="ECO:0000256" key="1">
    <source>
        <dbReference type="ARBA" id="ARBA00005889"/>
    </source>
</evidence>
<protein>
    <recommendedName>
        <fullName evidence="6">Protein FAR1-RELATED SEQUENCE</fullName>
    </recommendedName>
</protein>
<comment type="function">
    <text evidence="6">Putative transcription activator involved in regulating light control of development.</text>
</comment>
<comment type="subcellular location">
    <subcellularLocation>
        <location evidence="6">Nucleus</location>
    </subcellularLocation>
</comment>
<dbReference type="EMBL" id="JAINDJ010000006">
    <property type="protein sequence ID" value="KAG9443278.1"/>
    <property type="molecule type" value="Genomic_DNA"/>
</dbReference>
<proteinExistence type="inferred from homology"/>
<evidence type="ECO:0000256" key="2">
    <source>
        <dbReference type="ARBA" id="ARBA00022723"/>
    </source>
</evidence>
<comment type="caution">
    <text evidence="9">The sequence shown here is derived from an EMBL/GenBank/DDBJ whole genome shotgun (WGS) entry which is preliminary data.</text>
</comment>
<dbReference type="InterPro" id="IPR004330">
    <property type="entry name" value="FAR1_DNA_bnd_dom"/>
</dbReference>
<evidence type="ECO:0000256" key="3">
    <source>
        <dbReference type="ARBA" id="ARBA00022771"/>
    </source>
</evidence>
<dbReference type="GO" id="GO:0008270">
    <property type="term" value="F:zinc ion binding"/>
    <property type="evidence" value="ECO:0007669"/>
    <property type="project" value="UniProtKB-UniRule"/>
</dbReference>
<dbReference type="InterPro" id="IPR006564">
    <property type="entry name" value="Znf_PMZ"/>
</dbReference>
<evidence type="ECO:0000313" key="10">
    <source>
        <dbReference type="Proteomes" id="UP000825729"/>
    </source>
</evidence>
<dbReference type="InterPro" id="IPR018289">
    <property type="entry name" value="MULE_transposase_dom"/>
</dbReference>
<evidence type="ECO:0000256" key="6">
    <source>
        <dbReference type="RuleBase" id="RU367018"/>
    </source>
</evidence>
<evidence type="ECO:0000259" key="8">
    <source>
        <dbReference type="PROSITE" id="PS50966"/>
    </source>
</evidence>
<evidence type="ECO:0000256" key="5">
    <source>
        <dbReference type="PROSITE-ProRule" id="PRU00325"/>
    </source>
</evidence>
<comment type="similarity">
    <text evidence="1 6">Belongs to the FHY3/FAR1 family.</text>
</comment>
<dbReference type="GO" id="GO:0005634">
    <property type="term" value="C:nucleus"/>
    <property type="evidence" value="ECO:0007669"/>
    <property type="project" value="UniProtKB-SubCell"/>
</dbReference>
<dbReference type="SMART" id="SM00575">
    <property type="entry name" value="ZnF_PMZ"/>
    <property type="match status" value="1"/>
</dbReference>
<feature type="region of interest" description="Disordered" evidence="7">
    <location>
        <begin position="717"/>
        <end position="748"/>
    </location>
</feature>
<sequence length="748" mass="86336">MLPNWTTPLDSTGPIKSGLFPSKTKEAALLAVTSVLKQKYLSEIGRWGDSVLNLLSGFCRTEVACEVMDIVQVECQSSMQSNRDKSEPRVGMEFHTDDQAYEFYSEYAKRIGFWVRKGTLHKTRDDLVKDRRYLCSKEGYRQHDRRRDEVRNPRPETRTGCLAGMTVALHSDGKYRVTKFEPAHNHEVGGVMPQKSRRLSSQKKLTKARPIQTGVVLERRLAPKPTYEFLSMQACVQQNYGHLHVDFQNYLFHKRQKTIENGNTGAIIEYFRKMQLENSGYFCRMQLDANEQITNIFWADAQSIADYQQFGDVVCFDTTYKTIICGRAFASLLGVNHHNQTIVFGAALIYDDTASSFIWLFDNFIKAMCGKKPTTILTDESASIAKAIATFLPETYHRFCLRHIIQNAMKHLSHISYNPLIFKSDFRRCLYEYKDEEELSEAWVSLLDKHGLKGNTWLEDLFNKREKWALFYRKHIFCANMTCMQQGENIDALLQRYLTSELDPILFFERFERLVEHCRYNELMEDFKMLGTTPALFAALPVLEQVSTLYTPNLFQIFQEECKLAITLKVFQLECDKSMSKYKVTDRHNHDHVVKIETSDNTFQCSCCKFQFAGILCSHVLKMLIHLNMDFLDARYILKRWTRDAKKQESKDDHECLRQGNTLSAKEMRYTDLCRNMVKLAMRAAETEESFSHLTRANLKLMKEVEDILKNVSQIGPSTLSQSANTSSTGLNIGDQDGVTTVPPEGRS</sequence>
<keyword evidence="3 5" id="KW-0863">Zinc-finger</keyword>
<evidence type="ECO:0000256" key="7">
    <source>
        <dbReference type="SAM" id="MobiDB-lite"/>
    </source>
</evidence>
<reference evidence="9 10" key="1">
    <citation type="submission" date="2021-07" db="EMBL/GenBank/DDBJ databases">
        <title>The Aristolochia fimbriata genome: insights into angiosperm evolution, floral development and chemical biosynthesis.</title>
        <authorList>
            <person name="Jiao Y."/>
        </authorList>
    </citation>
    <scope>NUCLEOTIDE SEQUENCE [LARGE SCALE GENOMIC DNA]</scope>
    <source>
        <strain evidence="9">IBCAS-2021</strain>
        <tissue evidence="9">Leaf</tissue>
    </source>
</reference>
<dbReference type="Pfam" id="PF04434">
    <property type="entry name" value="SWIM"/>
    <property type="match status" value="1"/>
</dbReference>
<dbReference type="Pfam" id="PF03101">
    <property type="entry name" value="FAR1"/>
    <property type="match status" value="1"/>
</dbReference>
<dbReference type="InterPro" id="IPR007527">
    <property type="entry name" value="Znf_SWIM"/>
</dbReference>
<name>A0AAV7E3X4_ARIFI</name>
<gene>
    <name evidence="9" type="ORF">H6P81_014618</name>
</gene>
<accession>A0AAV7E3X4</accession>
<dbReference type="PROSITE" id="PS50966">
    <property type="entry name" value="ZF_SWIM"/>
    <property type="match status" value="1"/>
</dbReference>
<evidence type="ECO:0000256" key="4">
    <source>
        <dbReference type="ARBA" id="ARBA00022833"/>
    </source>
</evidence>
<keyword evidence="2 6" id="KW-0479">Metal-binding</keyword>
<keyword evidence="10" id="KW-1185">Reference proteome</keyword>
<organism evidence="9 10">
    <name type="scientific">Aristolochia fimbriata</name>
    <name type="common">White veined hardy Dutchman's pipe vine</name>
    <dbReference type="NCBI Taxonomy" id="158543"/>
    <lineage>
        <taxon>Eukaryota</taxon>
        <taxon>Viridiplantae</taxon>
        <taxon>Streptophyta</taxon>
        <taxon>Embryophyta</taxon>
        <taxon>Tracheophyta</taxon>
        <taxon>Spermatophyta</taxon>
        <taxon>Magnoliopsida</taxon>
        <taxon>Magnoliidae</taxon>
        <taxon>Piperales</taxon>
        <taxon>Aristolochiaceae</taxon>
        <taxon>Aristolochia</taxon>
    </lineage>
</organism>
<evidence type="ECO:0000313" key="9">
    <source>
        <dbReference type="EMBL" id="KAG9443278.1"/>
    </source>
</evidence>
<feature type="domain" description="SWIM-type" evidence="8">
    <location>
        <begin position="592"/>
        <end position="628"/>
    </location>
</feature>
<dbReference type="Pfam" id="PF10551">
    <property type="entry name" value="MULE"/>
    <property type="match status" value="1"/>
</dbReference>
<dbReference type="AlphaFoldDB" id="A0AAV7E3X4"/>
<dbReference type="PANTHER" id="PTHR31669">
    <property type="entry name" value="PROTEIN FAR1-RELATED SEQUENCE 10-RELATED"/>
    <property type="match status" value="1"/>
</dbReference>
<dbReference type="InterPro" id="IPR031052">
    <property type="entry name" value="FHY3/FAR1"/>
</dbReference>
<feature type="compositionally biased region" description="Polar residues" evidence="7">
    <location>
        <begin position="717"/>
        <end position="731"/>
    </location>
</feature>